<gene>
    <name evidence="1" type="ORF">BST46_08615</name>
</gene>
<dbReference type="Proteomes" id="UP000192847">
    <property type="component" value="Unassembled WGS sequence"/>
</dbReference>
<sequence length="188" mass="20726">MLGAVPDDIKNDRRFLWTYVHLVRVIDKAIREYTAARDATLKAAAITFDRESIVPPDVLANKGHYVMLVTDHLETCLDATHRAVAALALLRRKGIGTSAKPLDSDAVERLKDIRDAMQHTPDRLIAEDLRGDRRPFGPEDPYGIRPAEHQVTIGAERPLTYAELVGVMENCYRAAEVIGSRTGSPGGG</sequence>
<comment type="caution">
    <text evidence="1">The sequence shown here is derived from an EMBL/GenBank/DDBJ whole genome shotgun (WGS) entry which is preliminary data.</text>
</comment>
<reference evidence="1 2" key="1">
    <citation type="submission" date="2017-02" db="EMBL/GenBank/DDBJ databases">
        <title>The new phylogeny of genus Mycobacterium.</title>
        <authorList>
            <person name="Tortoli E."/>
            <person name="Trovato A."/>
            <person name="Cirillo D.M."/>
        </authorList>
    </citation>
    <scope>NUCLEOTIDE SEQUENCE [LARGE SCALE GENOMIC DNA]</scope>
    <source>
        <strain evidence="1 2">CCUG 56329</strain>
    </source>
</reference>
<dbReference type="EMBL" id="MVIL01000021">
    <property type="protein sequence ID" value="ORB80461.1"/>
    <property type="molecule type" value="Genomic_DNA"/>
</dbReference>
<accession>A0ABX3TNS9</accession>
<name>A0ABX3TNS9_9MYCO</name>
<keyword evidence="2" id="KW-1185">Reference proteome</keyword>
<proteinExistence type="predicted"/>
<evidence type="ECO:0000313" key="2">
    <source>
        <dbReference type="Proteomes" id="UP000192847"/>
    </source>
</evidence>
<organism evidence="1 2">
    <name type="scientific">Mycobacterium timonense</name>
    <dbReference type="NCBI Taxonomy" id="701043"/>
    <lineage>
        <taxon>Bacteria</taxon>
        <taxon>Bacillati</taxon>
        <taxon>Actinomycetota</taxon>
        <taxon>Actinomycetes</taxon>
        <taxon>Mycobacteriales</taxon>
        <taxon>Mycobacteriaceae</taxon>
        <taxon>Mycobacterium</taxon>
        <taxon>Mycobacterium avium complex (MAC)</taxon>
    </lineage>
</organism>
<evidence type="ECO:0000313" key="1">
    <source>
        <dbReference type="EMBL" id="ORB80461.1"/>
    </source>
</evidence>
<protein>
    <submittedName>
        <fullName evidence="1">Uncharacterized protein</fullName>
    </submittedName>
</protein>